<dbReference type="EMBL" id="LNYO01000013">
    <property type="protein sequence ID" value="KTD35776.1"/>
    <property type="molecule type" value="Genomic_DNA"/>
</dbReference>
<dbReference type="Proteomes" id="UP000054725">
    <property type="component" value="Unassembled WGS sequence"/>
</dbReference>
<accession>A0A0W0WTX5</accession>
<dbReference type="InterPro" id="IPR004027">
    <property type="entry name" value="SEC_C_motif"/>
</dbReference>
<dbReference type="OrthoDB" id="21421at2"/>
<comment type="caution">
    <text evidence="2">The sequence shown here is derived from an EMBL/GenBank/DDBJ whole genome shotgun (WGS) entry which is preliminary data.</text>
</comment>
<dbReference type="PANTHER" id="PTHR33747:SF1">
    <property type="entry name" value="ADENYLATE CYCLASE-ASSOCIATED CAP C-TERMINAL DOMAIN-CONTAINING PROTEIN"/>
    <property type="match status" value="1"/>
</dbReference>
<dbReference type="Gene3D" id="3.10.450.50">
    <property type="match status" value="1"/>
</dbReference>
<feature type="domain" description="YchJ-like middle NTF2-like" evidence="1">
    <location>
        <begin position="28"/>
        <end position="127"/>
    </location>
</feature>
<evidence type="ECO:0000313" key="3">
    <source>
        <dbReference type="Proteomes" id="UP000054725"/>
    </source>
</evidence>
<dbReference type="NCBIfam" id="NF002449">
    <property type="entry name" value="PRK01617.1"/>
    <property type="match status" value="1"/>
</dbReference>
<dbReference type="SUPFAM" id="SSF103642">
    <property type="entry name" value="Sec-C motif"/>
    <property type="match status" value="1"/>
</dbReference>
<protein>
    <submittedName>
        <fullName evidence="2">Putative SEC-C motif domain protein</fullName>
    </submittedName>
</protein>
<gene>
    <name evidence="2" type="ORF">Lnau_0760</name>
</gene>
<name>A0A0W0WTX5_9GAMM</name>
<dbReference type="PANTHER" id="PTHR33747">
    <property type="entry name" value="UPF0225 PROTEIN SCO1677"/>
    <property type="match status" value="1"/>
</dbReference>
<dbReference type="Pfam" id="PF02810">
    <property type="entry name" value="SEC-C"/>
    <property type="match status" value="2"/>
</dbReference>
<evidence type="ECO:0000313" key="2">
    <source>
        <dbReference type="EMBL" id="KTD35776.1"/>
    </source>
</evidence>
<reference evidence="2 3" key="1">
    <citation type="submission" date="2015-11" db="EMBL/GenBank/DDBJ databases">
        <title>Genomic analysis of 38 Legionella species identifies large and diverse effector repertoires.</title>
        <authorList>
            <person name="Burstein D."/>
            <person name="Amaro F."/>
            <person name="Zusman T."/>
            <person name="Lifshitz Z."/>
            <person name="Cohen O."/>
            <person name="Gilbert J.A."/>
            <person name="Pupko T."/>
            <person name="Shuman H.A."/>
            <person name="Segal G."/>
        </authorList>
    </citation>
    <scope>NUCLEOTIDE SEQUENCE [LARGE SCALE GENOMIC DNA]</scope>
    <source>
        <strain evidence="2 3">ATCC 49506</strain>
    </source>
</reference>
<dbReference type="InterPro" id="IPR048469">
    <property type="entry name" value="YchJ-like_M"/>
</dbReference>
<sequence>MSRCPCGSEINYTTCCGRYIDNQESPDTPEKLMRSRYTAYSQAKIDYIKKTMHGKPLEGFNANEVARWAQQVTWTGLEVVKTYMDESNEDRGYVEFIASYREQGKDQSIHELSQFQRHEGQWFYISGKQVKTPLAAKKVKISRNAPCPCGSKKKYKNCHGMGKG</sequence>
<evidence type="ECO:0000259" key="1">
    <source>
        <dbReference type="Pfam" id="PF17775"/>
    </source>
</evidence>
<dbReference type="PATRIC" id="fig|45070.6.peg.807"/>
<dbReference type="Pfam" id="PF17775">
    <property type="entry name" value="YchJ_M-like"/>
    <property type="match status" value="1"/>
</dbReference>
<keyword evidence="3" id="KW-1185">Reference proteome</keyword>
<dbReference type="AlphaFoldDB" id="A0A0W0WTX5"/>
<organism evidence="2 3">
    <name type="scientific">Legionella nautarum</name>
    <dbReference type="NCBI Taxonomy" id="45070"/>
    <lineage>
        <taxon>Bacteria</taxon>
        <taxon>Pseudomonadati</taxon>
        <taxon>Pseudomonadota</taxon>
        <taxon>Gammaproteobacteria</taxon>
        <taxon>Legionellales</taxon>
        <taxon>Legionellaceae</taxon>
        <taxon>Legionella</taxon>
    </lineage>
</organism>
<dbReference type="InterPro" id="IPR032710">
    <property type="entry name" value="NTF2-like_dom_sf"/>
</dbReference>
<proteinExistence type="predicted"/>
<dbReference type="SUPFAM" id="SSF54427">
    <property type="entry name" value="NTF2-like"/>
    <property type="match status" value="1"/>
</dbReference>
<dbReference type="STRING" id="45070.Lnau_0760"/>
<dbReference type="RefSeq" id="WP_058503821.1">
    <property type="nucleotide sequence ID" value="NZ_CAAAIF010000001.1"/>
</dbReference>